<dbReference type="Proteomes" id="UP000245992">
    <property type="component" value="Unassembled WGS sequence"/>
</dbReference>
<feature type="compositionally biased region" description="Basic and acidic residues" evidence="1">
    <location>
        <begin position="131"/>
        <end position="156"/>
    </location>
</feature>
<organism evidence="2 3">
    <name type="scientific">Streptomyces scopuliridis RB72</name>
    <dbReference type="NCBI Taxonomy" id="1440053"/>
    <lineage>
        <taxon>Bacteria</taxon>
        <taxon>Bacillati</taxon>
        <taxon>Actinomycetota</taxon>
        <taxon>Actinomycetes</taxon>
        <taxon>Kitasatosporales</taxon>
        <taxon>Streptomycetaceae</taxon>
        <taxon>Streptomyces</taxon>
    </lineage>
</organism>
<evidence type="ECO:0008006" key="4">
    <source>
        <dbReference type="Google" id="ProtNLM"/>
    </source>
</evidence>
<dbReference type="Pfam" id="PF17230">
    <property type="entry name" value="DUF5304"/>
    <property type="match status" value="1"/>
</dbReference>
<dbReference type="InterPro" id="IPR035183">
    <property type="entry name" value="DUF5304"/>
</dbReference>
<dbReference type="RefSeq" id="WP_030355399.1">
    <property type="nucleotide sequence ID" value="NZ_AZSP01000349.1"/>
</dbReference>
<feature type="compositionally biased region" description="Polar residues" evidence="1">
    <location>
        <begin position="117"/>
        <end position="126"/>
    </location>
</feature>
<reference evidence="2 3" key="1">
    <citation type="submission" date="2013-12" db="EMBL/GenBank/DDBJ databases">
        <title>Annotated genome of Streptomyces scopuliridis.</title>
        <authorList>
            <person name="Olson J.B."/>
        </authorList>
    </citation>
    <scope>NUCLEOTIDE SEQUENCE [LARGE SCALE GENOMIC DNA]</scope>
    <source>
        <strain evidence="2 3">RB72</strain>
    </source>
</reference>
<name>A0A2T7SQH6_9ACTN</name>
<dbReference type="STRING" id="1440053.GCA_000718095_06485"/>
<evidence type="ECO:0000313" key="2">
    <source>
        <dbReference type="EMBL" id="PVE05112.1"/>
    </source>
</evidence>
<keyword evidence="3" id="KW-1185">Reference proteome</keyword>
<sequence length="156" mass="16366">MSDATERPAADSDAWATACAEDLEAEKARRRATYGPQPGSATEELRKLVDAVADKVSALPGPLFGVAAQGAVQQFINQAKAAVEPVIERNPGVFDHLAAAGNELLAAYRSAVESQEARWTQGTPPSTGAVRETEKAGDPTDPRDEGPGPDGRIDLD</sequence>
<evidence type="ECO:0000313" key="3">
    <source>
        <dbReference type="Proteomes" id="UP000245992"/>
    </source>
</evidence>
<evidence type="ECO:0000256" key="1">
    <source>
        <dbReference type="SAM" id="MobiDB-lite"/>
    </source>
</evidence>
<accession>A0A2T7SQH6</accession>
<dbReference type="OrthoDB" id="3853386at2"/>
<gene>
    <name evidence="2" type="ORF">Y717_03695</name>
</gene>
<dbReference type="AlphaFoldDB" id="A0A2T7SQH6"/>
<comment type="caution">
    <text evidence="2">The sequence shown here is derived from an EMBL/GenBank/DDBJ whole genome shotgun (WGS) entry which is preliminary data.</text>
</comment>
<proteinExistence type="predicted"/>
<feature type="region of interest" description="Disordered" evidence="1">
    <location>
        <begin position="114"/>
        <end position="156"/>
    </location>
</feature>
<dbReference type="EMBL" id="AZSP01000349">
    <property type="protein sequence ID" value="PVE05112.1"/>
    <property type="molecule type" value="Genomic_DNA"/>
</dbReference>
<protein>
    <recommendedName>
        <fullName evidence="4">DUF5304 domain-containing protein</fullName>
    </recommendedName>
</protein>